<protein>
    <submittedName>
        <fullName evidence="11">Scavenger receptor class B member 1</fullName>
    </submittedName>
</protein>
<keyword evidence="3" id="KW-1003">Cell membrane</keyword>
<keyword evidence="11" id="KW-0675">Receptor</keyword>
<dbReference type="PRINTS" id="PR01609">
    <property type="entry name" value="CD36FAMILY"/>
</dbReference>
<dbReference type="STRING" id="224129.A0A1W4WNH6"/>
<keyword evidence="7" id="KW-0325">Glycoprotein</keyword>
<keyword evidence="10" id="KW-1185">Reference proteome</keyword>
<feature type="transmembrane region" description="Helical" evidence="9">
    <location>
        <begin position="499"/>
        <end position="516"/>
    </location>
</feature>
<name>A0A1W4WNH6_AGRPL</name>
<dbReference type="Proteomes" id="UP000192223">
    <property type="component" value="Unplaced"/>
</dbReference>
<dbReference type="Pfam" id="PF01130">
    <property type="entry name" value="CD36"/>
    <property type="match status" value="1"/>
</dbReference>
<feature type="region of interest" description="Disordered" evidence="8">
    <location>
        <begin position="1"/>
        <end position="27"/>
    </location>
</feature>
<dbReference type="GO" id="GO:0005886">
    <property type="term" value="C:plasma membrane"/>
    <property type="evidence" value="ECO:0007669"/>
    <property type="project" value="UniProtKB-SubCell"/>
</dbReference>
<dbReference type="OrthoDB" id="8187528at2759"/>
<evidence type="ECO:0000313" key="11">
    <source>
        <dbReference type="RefSeq" id="XP_018321668.1"/>
    </source>
</evidence>
<dbReference type="PANTHER" id="PTHR11923:SF89">
    <property type="entry name" value="GH15894P"/>
    <property type="match status" value="1"/>
</dbReference>
<evidence type="ECO:0000313" key="10">
    <source>
        <dbReference type="Proteomes" id="UP000192223"/>
    </source>
</evidence>
<dbReference type="GO" id="GO:0005737">
    <property type="term" value="C:cytoplasm"/>
    <property type="evidence" value="ECO:0007669"/>
    <property type="project" value="TreeGrafter"/>
</dbReference>
<dbReference type="GO" id="GO:0005044">
    <property type="term" value="F:scavenger receptor activity"/>
    <property type="evidence" value="ECO:0007669"/>
    <property type="project" value="TreeGrafter"/>
</dbReference>
<evidence type="ECO:0000256" key="4">
    <source>
        <dbReference type="ARBA" id="ARBA00022692"/>
    </source>
</evidence>
<evidence type="ECO:0000256" key="2">
    <source>
        <dbReference type="ARBA" id="ARBA00010532"/>
    </source>
</evidence>
<evidence type="ECO:0000256" key="3">
    <source>
        <dbReference type="ARBA" id="ARBA00022475"/>
    </source>
</evidence>
<accession>A0A1W4WNH6</accession>
<sequence>MEIIESRPFPDDVTSNDDETSSANTEDALISARNSSETINSTTNRNNIGCCVTDEKKITFCGTKRYLISGIILIIIGIVSLIWTPFEVLMNERLKMMPGFPPYEWWKNPPDEVLLRVYIFNVTNSEEFLSGTDVKLKLQEVGPIIYREKLTHSNISFNENGTLSYVATRTAIFLPEMNTINLNETLIMPNLALLGMASYLYDASLFTKVAFNLMVRSLNSQALVKTTISDYLWNFTDPLLDAAQRILPSLVPVKNMGILHRIYSNFEDLVTVFVGAEHGHERFFMIDKYHGSQFVPFYDNHCQDLIVNSTEGVAYAQFLTKNSTLLYWRKTLCKVTPLYYESESIKFGLNAYKFELPNNTFDRKYPAYSDCYLGDPPLPSGLSDVSKCYYDFPMAASFPHFLYGDDILQTYVDGLSPNYEKHHSFVYVEPTTGIPMESRARSQSNLIMREFTGFNSAVQRFSNVVVPMFWAEYNQVGLPWYIYCLMYFTVVVLPTLQKIISGCCFLTGTLFVALGVKRIKSRRSYVRYNKSLQFEKGNYFSEKL</sequence>
<dbReference type="InterPro" id="IPR002159">
    <property type="entry name" value="CD36_fam"/>
</dbReference>
<evidence type="ECO:0000256" key="8">
    <source>
        <dbReference type="SAM" id="MobiDB-lite"/>
    </source>
</evidence>
<keyword evidence="4 9" id="KW-0812">Transmembrane</keyword>
<dbReference type="PANTHER" id="PTHR11923">
    <property type="entry name" value="SCAVENGER RECEPTOR CLASS B TYPE-1 SR-B1"/>
    <property type="match status" value="1"/>
</dbReference>
<feature type="compositionally biased region" description="Basic and acidic residues" evidence="8">
    <location>
        <begin position="1"/>
        <end position="10"/>
    </location>
</feature>
<proteinExistence type="inferred from homology"/>
<organism evidence="10 11">
    <name type="scientific">Agrilus planipennis</name>
    <name type="common">Emerald ash borer</name>
    <name type="synonym">Agrilus marcopoli</name>
    <dbReference type="NCBI Taxonomy" id="224129"/>
    <lineage>
        <taxon>Eukaryota</taxon>
        <taxon>Metazoa</taxon>
        <taxon>Ecdysozoa</taxon>
        <taxon>Arthropoda</taxon>
        <taxon>Hexapoda</taxon>
        <taxon>Insecta</taxon>
        <taxon>Pterygota</taxon>
        <taxon>Neoptera</taxon>
        <taxon>Endopterygota</taxon>
        <taxon>Coleoptera</taxon>
        <taxon>Polyphaga</taxon>
        <taxon>Elateriformia</taxon>
        <taxon>Buprestoidea</taxon>
        <taxon>Buprestidae</taxon>
        <taxon>Agrilinae</taxon>
        <taxon>Agrilus</taxon>
    </lineage>
</organism>
<keyword evidence="6 9" id="KW-0472">Membrane</keyword>
<comment type="similarity">
    <text evidence="2">Belongs to the CD36 family.</text>
</comment>
<dbReference type="InParanoid" id="A0A1W4WNH6"/>
<dbReference type="GeneID" id="108734552"/>
<feature type="transmembrane region" description="Helical" evidence="9">
    <location>
        <begin position="66"/>
        <end position="86"/>
    </location>
</feature>
<gene>
    <name evidence="11" type="primary">LOC108734552</name>
</gene>
<evidence type="ECO:0000256" key="5">
    <source>
        <dbReference type="ARBA" id="ARBA00022989"/>
    </source>
</evidence>
<evidence type="ECO:0000256" key="1">
    <source>
        <dbReference type="ARBA" id="ARBA00004236"/>
    </source>
</evidence>
<evidence type="ECO:0000256" key="7">
    <source>
        <dbReference type="ARBA" id="ARBA00023180"/>
    </source>
</evidence>
<dbReference type="KEGG" id="apln:108734552"/>
<comment type="subcellular location">
    <subcellularLocation>
        <location evidence="1">Cell membrane</location>
    </subcellularLocation>
</comment>
<evidence type="ECO:0000256" key="9">
    <source>
        <dbReference type="SAM" id="Phobius"/>
    </source>
</evidence>
<reference evidence="11" key="1">
    <citation type="submission" date="2025-08" db="UniProtKB">
        <authorList>
            <consortium name="RefSeq"/>
        </authorList>
    </citation>
    <scope>IDENTIFICATION</scope>
    <source>
        <tissue evidence="11">Entire body</tissue>
    </source>
</reference>
<evidence type="ECO:0000256" key="6">
    <source>
        <dbReference type="ARBA" id="ARBA00023136"/>
    </source>
</evidence>
<dbReference type="AlphaFoldDB" id="A0A1W4WNH6"/>
<dbReference type="RefSeq" id="XP_018321668.1">
    <property type="nucleotide sequence ID" value="XM_018466166.2"/>
</dbReference>
<keyword evidence="5 9" id="KW-1133">Transmembrane helix</keyword>